<gene>
    <name evidence="2" type="ORF">H0E87_027897</name>
</gene>
<comment type="caution">
    <text evidence="2">The sequence shown here is derived from an EMBL/GenBank/DDBJ whole genome shotgun (WGS) entry which is preliminary data.</text>
</comment>
<feature type="domain" description="PB1" evidence="1">
    <location>
        <begin position="32"/>
        <end position="131"/>
    </location>
</feature>
<reference evidence="2" key="1">
    <citation type="journal article" date="2021" name="J. Hered.">
        <title>Genome Assembly of Salicaceae Populus deltoides (Eastern Cottonwood) I-69 Based on Nanopore Sequencing and Hi-C Technologies.</title>
        <authorList>
            <person name="Bai S."/>
            <person name="Wu H."/>
            <person name="Zhang J."/>
            <person name="Pan Z."/>
            <person name="Zhao W."/>
            <person name="Li Z."/>
            <person name="Tong C."/>
        </authorList>
    </citation>
    <scope>NUCLEOTIDE SEQUENCE</scope>
    <source>
        <tissue evidence="2">Leaf</tissue>
    </source>
</reference>
<dbReference type="EMBL" id="JACEGQ020000017">
    <property type="protein sequence ID" value="KAH8483292.1"/>
    <property type="molecule type" value="Genomic_DNA"/>
</dbReference>
<dbReference type="Pfam" id="PF00564">
    <property type="entry name" value="PB1"/>
    <property type="match status" value="1"/>
</dbReference>
<dbReference type="PANTHER" id="PTHR31066">
    <property type="entry name" value="OS05G0427100 PROTEIN-RELATED"/>
    <property type="match status" value="1"/>
</dbReference>
<name>A0A8T2WSA4_POPDE</name>
<evidence type="ECO:0000313" key="3">
    <source>
        <dbReference type="Proteomes" id="UP000807159"/>
    </source>
</evidence>
<organism evidence="2 3">
    <name type="scientific">Populus deltoides</name>
    <name type="common">Eastern poplar</name>
    <name type="synonym">Eastern cottonwood</name>
    <dbReference type="NCBI Taxonomy" id="3696"/>
    <lineage>
        <taxon>Eukaryota</taxon>
        <taxon>Viridiplantae</taxon>
        <taxon>Streptophyta</taxon>
        <taxon>Embryophyta</taxon>
        <taxon>Tracheophyta</taxon>
        <taxon>Spermatophyta</taxon>
        <taxon>Magnoliopsida</taxon>
        <taxon>eudicotyledons</taxon>
        <taxon>Gunneridae</taxon>
        <taxon>Pentapetalae</taxon>
        <taxon>rosids</taxon>
        <taxon>fabids</taxon>
        <taxon>Malpighiales</taxon>
        <taxon>Salicaceae</taxon>
        <taxon>Saliceae</taxon>
        <taxon>Populus</taxon>
    </lineage>
</organism>
<evidence type="ECO:0000259" key="1">
    <source>
        <dbReference type="SMART" id="SM00666"/>
    </source>
</evidence>
<proteinExistence type="predicted"/>
<accession>A0A8T2WSA4</accession>
<dbReference type="InterPro" id="IPR000270">
    <property type="entry name" value="PB1_dom"/>
</dbReference>
<protein>
    <recommendedName>
        <fullName evidence="1">PB1 domain-containing protein</fullName>
    </recommendedName>
</protein>
<dbReference type="SUPFAM" id="SSF54277">
    <property type="entry name" value="CAD &amp; PB1 domains"/>
    <property type="match status" value="1"/>
</dbReference>
<sequence>MDPQPPQQPQPPATTPKLRLMCSYDGHIIPNPHTKSLSYSGGDTRLITIPTGTSSATATATNTTSNGLTLSSLISHLSTALKITVPITLKYQLPHHNLDSLISLASDEDVLIMLDEHQNNRTPSRLRLFVFPTKSILSQPELKAKTQLNHPKTETWFVDALKNTKIVNLEGNGNNGGGFCGAESMVLETSSSFGSTSSSVSLSNLGVKGGFVEDNGTGLLDNKVQLSTPEGISSDHGVGTAVCQDPQFVTYQDPVGAVTSVENKVSLINPFESERKIPNPPPLIGVEMHNTVPVSGYPLSLQYDQLQQLQFVQTATPQYVPQNTTGIVPLSSYYVMSSPVPQQQVYYQSNQPQPIYLVPVAQPYNLPMQNSLMNTATVASSRPPIHPDSSMYPAQMVYNAAASLPVAELTSQVYRTSSPVTVPHVKNQKQGGGPPQMNHQGQPICAASMETGKQIDDDPVHAQIYKSQPPPPTLPSQYQTMTSATTILLSEAMAQLNTDNIKQKQPRTSQPQ</sequence>
<dbReference type="PANTHER" id="PTHR31066:SF57">
    <property type="entry name" value="PROTEIN PAL OF QUIRKY"/>
    <property type="match status" value="1"/>
</dbReference>
<keyword evidence="3" id="KW-1185">Reference proteome</keyword>
<dbReference type="InterPro" id="IPR053198">
    <property type="entry name" value="Gynoecium_Dev_Regulator"/>
</dbReference>
<dbReference type="CDD" id="cd06410">
    <property type="entry name" value="PB1_UP2"/>
    <property type="match status" value="1"/>
</dbReference>
<dbReference type="Proteomes" id="UP000807159">
    <property type="component" value="Chromosome 17"/>
</dbReference>
<evidence type="ECO:0000313" key="2">
    <source>
        <dbReference type="EMBL" id="KAH8483292.1"/>
    </source>
</evidence>
<dbReference type="SMART" id="SM00666">
    <property type="entry name" value="PB1"/>
    <property type="match status" value="1"/>
</dbReference>
<dbReference type="AlphaFoldDB" id="A0A8T2WSA4"/>